<dbReference type="STRING" id="586411.SAMN05216187_103147"/>
<dbReference type="AlphaFoldDB" id="A0A1G8XGW9"/>
<name>A0A1G8XGW9_9STAP</name>
<sequence>MTAIKVGLIPAPGLPKKLLDNIIDDLSELAAENISSDCQWTFEMEVSVLASSSEYINETVHNMVAIKERNDWDFVVAVSDLPSLSHRQVVISEFNSPKSVSLLSLPSLGFLFIKTKLKRMIIHHLEYLYKFDKNTSKTSDDLSTPKVGQTRLETPIKGSDSTQRYIINSYILGWLKLLLGMTYINEPWTIITNFKTLVSLAFATGTYIAIFSNPWQLSIDYQPWRLILLTFFSIIGMVIWLMYAHKLWEPSSYKTHHHYRRLYNFTTFMTLLFITFANYIILYILLTISITIFVPPALFNDWTQSDANSTVPNYMNLIWFTTSLGMMAGALGSTAESEEKIRNVTYSYRQAYRHEKLQEDNDWNEST</sequence>
<dbReference type="OrthoDB" id="8477132at2"/>
<dbReference type="RefSeq" id="WP_092595816.1">
    <property type="nucleotide sequence ID" value="NZ_FNFI01000003.1"/>
</dbReference>
<evidence type="ECO:0000313" key="2">
    <source>
        <dbReference type="Proteomes" id="UP000242700"/>
    </source>
</evidence>
<organism evidence="1 2">
    <name type="scientific">Jeotgalicoccus aerolatus</name>
    <dbReference type="NCBI Taxonomy" id="709510"/>
    <lineage>
        <taxon>Bacteria</taxon>
        <taxon>Bacillati</taxon>
        <taxon>Bacillota</taxon>
        <taxon>Bacilli</taxon>
        <taxon>Bacillales</taxon>
        <taxon>Staphylococcaceae</taxon>
        <taxon>Jeotgalicoccus</taxon>
    </lineage>
</organism>
<dbReference type="Proteomes" id="UP000242700">
    <property type="component" value="Unassembled WGS sequence"/>
</dbReference>
<accession>A0A1G8XGW9</accession>
<evidence type="ECO:0000313" key="1">
    <source>
        <dbReference type="EMBL" id="SDJ89215.1"/>
    </source>
</evidence>
<dbReference type="EMBL" id="FNFI01000003">
    <property type="protein sequence ID" value="SDJ89215.1"/>
    <property type="molecule type" value="Genomic_DNA"/>
</dbReference>
<reference evidence="2" key="1">
    <citation type="submission" date="2016-10" db="EMBL/GenBank/DDBJ databases">
        <authorList>
            <person name="Varghese N."/>
            <person name="Submissions S."/>
        </authorList>
    </citation>
    <scope>NUCLEOTIDE SEQUENCE [LARGE SCALE GENOMIC DNA]</scope>
    <source>
        <strain evidence="2">CGMCC 1.8911</strain>
    </source>
</reference>
<protein>
    <recommendedName>
        <fullName evidence="3">5,10-methylene-tetrahydrofolate dehydrogenase</fullName>
    </recommendedName>
</protein>
<proteinExistence type="predicted"/>
<gene>
    <name evidence="1" type="ORF">SAMN05216187_103147</name>
</gene>
<evidence type="ECO:0008006" key="3">
    <source>
        <dbReference type="Google" id="ProtNLM"/>
    </source>
</evidence>